<comment type="caution">
    <text evidence="2">The sequence shown here is derived from an EMBL/GenBank/DDBJ whole genome shotgun (WGS) entry which is preliminary data.</text>
</comment>
<dbReference type="OrthoDB" id="7509188at2"/>
<name>A0A1Q8ZPZ7_9HYPH</name>
<protein>
    <recommendedName>
        <fullName evidence="4">Gene transfer agent family protein</fullName>
    </recommendedName>
</protein>
<proteinExistence type="predicted"/>
<dbReference type="EMBL" id="MKIM01000027">
    <property type="protein sequence ID" value="OLP44155.1"/>
    <property type="molecule type" value="Genomic_DNA"/>
</dbReference>
<evidence type="ECO:0000313" key="2">
    <source>
        <dbReference type="EMBL" id="OLP44155.1"/>
    </source>
</evidence>
<dbReference type="STRING" id="1867956.BJF95_06220"/>
<dbReference type="InterPro" id="IPR021791">
    <property type="entry name" value="Phage_TAC_11"/>
</dbReference>
<dbReference type="Proteomes" id="UP000186894">
    <property type="component" value="Unassembled WGS sequence"/>
</dbReference>
<feature type="region of interest" description="Disordered" evidence="1">
    <location>
        <begin position="105"/>
        <end position="127"/>
    </location>
</feature>
<gene>
    <name evidence="2" type="ORF">BJF95_06220</name>
</gene>
<sequence length="127" mass="13824">MSRDARITIPWADGDYTFRLGWGELELLQEACDAGPYVVLSRLYGDDWRMGDISHTIRLGLIGGGMVPTDALKLVRTWVEKRPPLENILFAQTILSAGIIGAKDEAPGEQDAANPVGQPLTTSPTES</sequence>
<reference evidence="2 3" key="1">
    <citation type="submission" date="2016-09" db="EMBL/GenBank/DDBJ databases">
        <title>Rhizobium oryziradicis sp. nov., isolated from the root of rice.</title>
        <authorList>
            <person name="Zhao J."/>
            <person name="Zhang X."/>
        </authorList>
    </citation>
    <scope>NUCLEOTIDE SEQUENCE [LARGE SCALE GENOMIC DNA]</scope>
    <source>
        <strain evidence="2 3">N19</strain>
    </source>
</reference>
<accession>A0A1Q8ZPZ7</accession>
<dbReference type="RefSeq" id="WP_075639660.1">
    <property type="nucleotide sequence ID" value="NZ_MKIM01000027.1"/>
</dbReference>
<organism evidence="2 3">
    <name type="scientific">Rhizobium oryziradicis</name>
    <dbReference type="NCBI Taxonomy" id="1867956"/>
    <lineage>
        <taxon>Bacteria</taxon>
        <taxon>Pseudomonadati</taxon>
        <taxon>Pseudomonadota</taxon>
        <taxon>Alphaproteobacteria</taxon>
        <taxon>Hyphomicrobiales</taxon>
        <taxon>Rhizobiaceae</taxon>
        <taxon>Rhizobium/Agrobacterium group</taxon>
        <taxon>Rhizobium</taxon>
    </lineage>
</organism>
<dbReference type="Pfam" id="PF11836">
    <property type="entry name" value="Phage_TAC_11"/>
    <property type="match status" value="1"/>
</dbReference>
<evidence type="ECO:0008006" key="4">
    <source>
        <dbReference type="Google" id="ProtNLM"/>
    </source>
</evidence>
<evidence type="ECO:0000313" key="3">
    <source>
        <dbReference type="Proteomes" id="UP000186894"/>
    </source>
</evidence>
<keyword evidence="3" id="KW-1185">Reference proteome</keyword>
<evidence type="ECO:0000256" key="1">
    <source>
        <dbReference type="SAM" id="MobiDB-lite"/>
    </source>
</evidence>
<dbReference type="AlphaFoldDB" id="A0A1Q8ZPZ7"/>